<dbReference type="CDD" id="cd06530">
    <property type="entry name" value="S26_SPase_I"/>
    <property type="match status" value="1"/>
</dbReference>
<dbReference type="PRINTS" id="PR00727">
    <property type="entry name" value="LEADERPTASE"/>
</dbReference>
<keyword evidence="6" id="KW-0645">Protease</keyword>
<dbReference type="EMBL" id="PVTZ01000001">
    <property type="protein sequence ID" value="PRZ17209.1"/>
    <property type="molecule type" value="Genomic_DNA"/>
</dbReference>
<proteinExistence type="inferred from homology"/>
<comment type="similarity">
    <text evidence="3 6">Belongs to the peptidase S26 family.</text>
</comment>
<comment type="catalytic activity">
    <reaction evidence="1 6">
        <text>Cleavage of hydrophobic, N-terminal signal or leader sequences from secreted and periplasmic proteins.</text>
        <dbReference type="EC" id="3.4.21.89"/>
    </reaction>
</comment>
<dbReference type="InterPro" id="IPR000223">
    <property type="entry name" value="Pept_S26A_signal_pept_1"/>
</dbReference>
<evidence type="ECO:0000256" key="1">
    <source>
        <dbReference type="ARBA" id="ARBA00000677"/>
    </source>
</evidence>
<evidence type="ECO:0000256" key="3">
    <source>
        <dbReference type="ARBA" id="ARBA00009370"/>
    </source>
</evidence>
<dbReference type="PANTHER" id="PTHR43390:SF1">
    <property type="entry name" value="CHLOROPLAST PROCESSING PEPTIDASE"/>
    <property type="match status" value="1"/>
</dbReference>
<evidence type="ECO:0000313" key="9">
    <source>
        <dbReference type="Proteomes" id="UP000238836"/>
    </source>
</evidence>
<keyword evidence="6" id="KW-0472">Membrane</keyword>
<organism evidence="8 9">
    <name type="scientific">Laceyella sediminis</name>
    <dbReference type="NCBI Taxonomy" id="573074"/>
    <lineage>
        <taxon>Bacteria</taxon>
        <taxon>Bacillati</taxon>
        <taxon>Bacillota</taxon>
        <taxon>Bacilli</taxon>
        <taxon>Bacillales</taxon>
        <taxon>Thermoactinomycetaceae</taxon>
        <taxon>Laceyella</taxon>
    </lineage>
</organism>
<feature type="domain" description="Peptidase S26" evidence="7">
    <location>
        <begin position="8"/>
        <end position="154"/>
    </location>
</feature>
<reference evidence="8 9" key="1">
    <citation type="submission" date="2018-03" db="EMBL/GenBank/DDBJ databases">
        <title>Genomic Encyclopedia of Archaeal and Bacterial Type Strains, Phase II (KMG-II): from individual species to whole genera.</title>
        <authorList>
            <person name="Goeker M."/>
        </authorList>
    </citation>
    <scope>NUCLEOTIDE SEQUENCE [LARGE SCALE GENOMIC DNA]</scope>
    <source>
        <strain evidence="8 9">RHA1</strain>
    </source>
</reference>
<sequence length="157" mass="18006">MTFSRRKFLIILGSAVLLAVLLFCFFFQYFKFFQVIGNSMSPTLKDGEIYILQKGRSDLKRQDIIAFYSSKDELNYVKRIVGLPGETIEIKNNQVYINGQQLKESYVVRNKDIPDFGPIKISPYQVFVLGDNRAISEDSRVMGTIPIVFIKGKIIGY</sequence>
<keyword evidence="6" id="KW-0812">Transmembrane</keyword>
<keyword evidence="9" id="KW-1185">Reference proteome</keyword>
<gene>
    <name evidence="8" type="ORF">CLV36_101310</name>
</gene>
<evidence type="ECO:0000256" key="2">
    <source>
        <dbReference type="ARBA" id="ARBA00004401"/>
    </source>
</evidence>
<protein>
    <recommendedName>
        <fullName evidence="4 6">Signal peptidase I</fullName>
        <ecNumber evidence="4 6">3.4.21.89</ecNumber>
    </recommendedName>
</protein>
<dbReference type="SUPFAM" id="SSF51306">
    <property type="entry name" value="LexA/Signal peptidase"/>
    <property type="match status" value="1"/>
</dbReference>
<dbReference type="EC" id="3.4.21.89" evidence="4 6"/>
<evidence type="ECO:0000259" key="7">
    <source>
        <dbReference type="Pfam" id="PF10502"/>
    </source>
</evidence>
<dbReference type="Pfam" id="PF10502">
    <property type="entry name" value="Peptidase_S26"/>
    <property type="match status" value="1"/>
</dbReference>
<dbReference type="InterPro" id="IPR036286">
    <property type="entry name" value="LexA/Signal_pep-like_sf"/>
</dbReference>
<keyword evidence="5 6" id="KW-0378">Hydrolase</keyword>
<dbReference type="PROSITE" id="PS00761">
    <property type="entry name" value="SPASE_I_3"/>
    <property type="match status" value="1"/>
</dbReference>
<dbReference type="InterPro" id="IPR019757">
    <property type="entry name" value="Pept_S26A_signal_pept_1_Lys-AS"/>
</dbReference>
<dbReference type="RefSeq" id="WP_106341509.1">
    <property type="nucleotide sequence ID" value="NZ_PVTZ01000001.1"/>
</dbReference>
<evidence type="ECO:0000313" key="8">
    <source>
        <dbReference type="EMBL" id="PRZ17209.1"/>
    </source>
</evidence>
<evidence type="ECO:0000256" key="6">
    <source>
        <dbReference type="RuleBase" id="RU362042"/>
    </source>
</evidence>
<comment type="subcellular location">
    <subcellularLocation>
        <location evidence="2">Cell membrane</location>
        <topology evidence="2">Single-pass type II membrane protein</topology>
    </subcellularLocation>
    <subcellularLocation>
        <location evidence="6">Membrane</location>
        <topology evidence="6">Single-pass type II membrane protein</topology>
    </subcellularLocation>
</comment>
<dbReference type="NCBIfam" id="TIGR02227">
    <property type="entry name" value="sigpep_I_bact"/>
    <property type="match status" value="1"/>
</dbReference>
<evidence type="ECO:0000256" key="5">
    <source>
        <dbReference type="ARBA" id="ARBA00022801"/>
    </source>
</evidence>
<dbReference type="PROSITE" id="PS00760">
    <property type="entry name" value="SPASE_I_2"/>
    <property type="match status" value="1"/>
</dbReference>
<evidence type="ECO:0000256" key="4">
    <source>
        <dbReference type="ARBA" id="ARBA00013208"/>
    </source>
</evidence>
<dbReference type="PANTHER" id="PTHR43390">
    <property type="entry name" value="SIGNAL PEPTIDASE I"/>
    <property type="match status" value="1"/>
</dbReference>
<dbReference type="Proteomes" id="UP000238836">
    <property type="component" value="Unassembled WGS sequence"/>
</dbReference>
<dbReference type="Gene3D" id="2.10.109.10">
    <property type="entry name" value="Umud Fragment, subunit A"/>
    <property type="match status" value="1"/>
</dbReference>
<feature type="transmembrane region" description="Helical" evidence="6">
    <location>
        <begin position="9"/>
        <end position="30"/>
    </location>
</feature>
<keyword evidence="6" id="KW-1133">Transmembrane helix</keyword>
<name>A0ABX5EVL0_9BACL</name>
<dbReference type="InterPro" id="IPR019758">
    <property type="entry name" value="Pept_S26A_signal_pept_1_CS"/>
</dbReference>
<dbReference type="InterPro" id="IPR019533">
    <property type="entry name" value="Peptidase_S26"/>
</dbReference>
<comment type="caution">
    <text evidence="8">The sequence shown here is derived from an EMBL/GenBank/DDBJ whole genome shotgun (WGS) entry which is preliminary data.</text>
</comment>
<accession>A0ABX5EVL0</accession>